<keyword evidence="1" id="KW-0204">Cytolysis</keyword>
<keyword evidence="1" id="KW-0354">Hemolysis</keyword>
<keyword evidence="1" id="KW-1032">Host cell membrane</keyword>
<feature type="signal peptide" evidence="1">
    <location>
        <begin position="1"/>
        <end position="31"/>
    </location>
</feature>
<keyword evidence="1" id="KW-0446">Lipid-binding</keyword>
<dbReference type="Pfam" id="PF17440">
    <property type="entry name" value="Thiol_cytolys_C"/>
    <property type="match status" value="1"/>
</dbReference>
<protein>
    <recommendedName>
        <fullName evidence="1">Thiol-activated cytolysin</fullName>
    </recommendedName>
</protein>
<proteinExistence type="inferred from homology"/>
<dbReference type="InterPro" id="IPR035390">
    <property type="entry name" value="Thiol_cytolys_C"/>
</dbReference>
<dbReference type="InterPro" id="IPR001869">
    <property type="entry name" value="Thiol_cytolysin"/>
</dbReference>
<keyword evidence="1" id="KW-1043">Host membrane</keyword>
<comment type="caution">
    <text evidence="3">The sequence shown here is derived from an EMBL/GenBank/DDBJ whole genome shotgun (WGS) entry which is preliminary data.</text>
</comment>
<gene>
    <name evidence="3" type="ORF">KQI86_06405</name>
</gene>
<evidence type="ECO:0000313" key="4">
    <source>
        <dbReference type="Proteomes" id="UP000726170"/>
    </source>
</evidence>
<dbReference type="Pfam" id="PF01289">
    <property type="entry name" value="Thiol_cytolysin"/>
    <property type="match status" value="1"/>
</dbReference>
<keyword evidence="1" id="KW-0812">Transmembrane</keyword>
<keyword evidence="1" id="KW-1134">Transmembrane beta strand</keyword>
<comment type="subcellular location">
    <subcellularLocation>
        <location evidence="1">Secreted</location>
    </subcellularLocation>
    <subcellularLocation>
        <location evidence="1">Host cell membrane</location>
        <topology evidence="1">Multi-pass membrane protein</topology>
    </subcellularLocation>
</comment>
<feature type="domain" description="Thiol-activated cytolysin C-terminal" evidence="2">
    <location>
        <begin position="403"/>
        <end position="504"/>
    </location>
</feature>
<organism evidence="3 4">
    <name type="scientific">Clostridium mobile</name>
    <dbReference type="NCBI Taxonomy" id="2841512"/>
    <lineage>
        <taxon>Bacteria</taxon>
        <taxon>Bacillati</taxon>
        <taxon>Bacillota</taxon>
        <taxon>Clostridia</taxon>
        <taxon>Eubacteriales</taxon>
        <taxon>Clostridiaceae</taxon>
        <taxon>Clostridium</taxon>
    </lineage>
</organism>
<keyword evidence="1" id="KW-0964">Secreted</keyword>
<name>A0ABS6EHK9_9CLOT</name>
<comment type="function">
    <text evidence="1">A cholesterol-dependent toxin that causes cytolysis by forming pores in cholesterol containing host membranes. After binding to target membranes, the protein undergoes a major conformation change, leading to its insertion in the host membrane and formation of an oligomeric pore complex. Cholesterol is required for binding to host membranes, membrane insertion and pore formation; cholesterol binding is mediated by a Thr-Leu pair in the C-terminus. Can be reversibly inactivated by oxidation.</text>
</comment>
<keyword evidence="4" id="KW-1185">Reference proteome</keyword>
<sequence length="509" mass="56953">MKILKNFKVKKIIVCLFVSLCIIQYPLTYFAEAPTTNLASKTNKPDDIDTGIANLKYDRNEILAVNGDSIESFVPKEGLNSNGKFIVVERNKKSLTTSPVDISIIDSMTDRTYPGALQLVDDAFVENQPTILMCKRKPLNISIDLPGMKKENSITVQNPTYGNVSGAIDELVSTWNEKYSATHTLPSRTQYSESMVYSKSQIASALNVNSKVIDNSLGIDFNAIANGEKKVMVAAYKQIFYTVSAELPNNPSDLFDDSVTFEELTRKGVCNAAPPVMVSNVAYGRTIYVKLETTSNSKDVQAAFKALLKNNSVESNLQYKDIFEESSFTAVVLGGDAKEHNKIVTKDFNEIRNIIKDNAEFSPKNPAYPISYTSVFLKDNSIAAVHNKTDYIETISREYSRGKILLDHSGAYVAQFEVSWDEFSYDENGKEVLSHKTWEGNYQDKTAHYSTIIPIPANSKNIRILARECTGLAWEWWRTIIDEYNVPLSKEIKVSIGGTTLYPKAYISY</sequence>
<accession>A0ABS6EHK9</accession>
<reference evidence="3 4" key="1">
    <citation type="submission" date="2021-06" db="EMBL/GenBank/DDBJ databases">
        <authorList>
            <person name="Sun Q."/>
            <person name="Li D."/>
        </authorList>
    </citation>
    <scope>NUCLEOTIDE SEQUENCE [LARGE SCALE GENOMIC DNA]</scope>
    <source>
        <strain evidence="3 4">MSJ-11</strain>
    </source>
</reference>
<keyword evidence="1" id="KW-0732">Signal</keyword>
<dbReference type="PROSITE" id="PS00481">
    <property type="entry name" value="THIOL_CYTOLYSINS"/>
    <property type="match status" value="1"/>
</dbReference>
<keyword evidence="1" id="KW-0472">Membrane</keyword>
<comment type="similarity">
    <text evidence="1">Belongs to the cholesterol-dependent cytolysin family.</text>
</comment>
<evidence type="ECO:0000313" key="3">
    <source>
        <dbReference type="EMBL" id="MBU5483955.1"/>
    </source>
</evidence>
<feature type="chain" id="PRO_5044989308" description="Thiol-activated cytolysin" evidence="1">
    <location>
        <begin position="32"/>
        <end position="509"/>
    </location>
</feature>
<dbReference type="Proteomes" id="UP000726170">
    <property type="component" value="Unassembled WGS sequence"/>
</dbReference>
<dbReference type="EMBL" id="JAHLQF010000002">
    <property type="protein sequence ID" value="MBU5483955.1"/>
    <property type="molecule type" value="Genomic_DNA"/>
</dbReference>
<keyword evidence="1" id="KW-0800">Toxin</keyword>
<evidence type="ECO:0000259" key="2">
    <source>
        <dbReference type="Pfam" id="PF17440"/>
    </source>
</evidence>
<evidence type="ECO:0000256" key="1">
    <source>
        <dbReference type="RuleBase" id="RU364025"/>
    </source>
</evidence>